<dbReference type="Proteomes" id="UP000327468">
    <property type="component" value="Unassembled WGS sequence"/>
</dbReference>
<dbReference type="AlphaFoldDB" id="A0A5N5JID6"/>
<sequence length="212" mass="23483">MLKVGFSCAKNTLCAVNAVYLLVGVSLMAVAAYGKSFGIVWTLRIISVVMVVGVFLIFVSILGIIGALRQNQIVLFTYILAMALMFIFQFTASCFCLALRREQQEKLLSMSWEMMSNETRRSLEQQLDCCGVINSAVKQHVFHTDVNLCTAACKTTAHCFTCGDLMLQHAAETLSFLGGVGLFCSFSQLVTMWLAVRYRNQKNPQISSRTSS</sequence>
<dbReference type="GO" id="GO:0016020">
    <property type="term" value="C:membrane"/>
    <property type="evidence" value="ECO:0007669"/>
    <property type="project" value="UniProtKB-SubCell"/>
</dbReference>
<keyword evidence="7" id="KW-1185">Reference proteome</keyword>
<evidence type="ECO:0000256" key="1">
    <source>
        <dbReference type="ARBA" id="ARBA00004141"/>
    </source>
</evidence>
<dbReference type="InterPro" id="IPR018499">
    <property type="entry name" value="Tetraspanin/Peripherin"/>
</dbReference>
<evidence type="ECO:0000256" key="4">
    <source>
        <dbReference type="ARBA" id="ARBA00023136"/>
    </source>
</evidence>
<dbReference type="Pfam" id="PF00335">
    <property type="entry name" value="Tetraspanin"/>
    <property type="match status" value="1"/>
</dbReference>
<proteinExistence type="predicted"/>
<organism evidence="6 7">
    <name type="scientific">Pangasianodon hypophthalmus</name>
    <name type="common">Striped catfish</name>
    <name type="synonym">Helicophagus hypophthalmus</name>
    <dbReference type="NCBI Taxonomy" id="310915"/>
    <lineage>
        <taxon>Eukaryota</taxon>
        <taxon>Metazoa</taxon>
        <taxon>Chordata</taxon>
        <taxon>Craniata</taxon>
        <taxon>Vertebrata</taxon>
        <taxon>Euteleostomi</taxon>
        <taxon>Actinopterygii</taxon>
        <taxon>Neopterygii</taxon>
        <taxon>Teleostei</taxon>
        <taxon>Ostariophysi</taxon>
        <taxon>Siluriformes</taxon>
        <taxon>Pangasiidae</taxon>
        <taxon>Pangasianodon</taxon>
    </lineage>
</organism>
<evidence type="ECO:0000256" key="5">
    <source>
        <dbReference type="SAM" id="Phobius"/>
    </source>
</evidence>
<feature type="transmembrane region" description="Helical" evidence="5">
    <location>
        <begin position="45"/>
        <end position="68"/>
    </location>
</feature>
<dbReference type="PRINTS" id="PR00259">
    <property type="entry name" value="TMFOUR"/>
</dbReference>
<feature type="transmembrane region" description="Helical" evidence="5">
    <location>
        <begin position="174"/>
        <end position="196"/>
    </location>
</feature>
<evidence type="ECO:0000256" key="3">
    <source>
        <dbReference type="ARBA" id="ARBA00022989"/>
    </source>
</evidence>
<evidence type="ECO:0008006" key="8">
    <source>
        <dbReference type="Google" id="ProtNLM"/>
    </source>
</evidence>
<keyword evidence="4 5" id="KW-0472">Membrane</keyword>
<comment type="subcellular location">
    <subcellularLocation>
        <location evidence="1">Membrane</location>
        <topology evidence="1">Multi-pass membrane protein</topology>
    </subcellularLocation>
</comment>
<protein>
    <recommendedName>
        <fullName evidence="8">Tetraspanin</fullName>
    </recommendedName>
</protein>
<dbReference type="EMBL" id="VFJC01000043">
    <property type="protein sequence ID" value="KAB5514977.1"/>
    <property type="molecule type" value="Genomic_DNA"/>
</dbReference>
<keyword evidence="3 5" id="KW-1133">Transmembrane helix</keyword>
<evidence type="ECO:0000256" key="2">
    <source>
        <dbReference type="ARBA" id="ARBA00022692"/>
    </source>
</evidence>
<evidence type="ECO:0000313" key="7">
    <source>
        <dbReference type="Proteomes" id="UP000327468"/>
    </source>
</evidence>
<reference evidence="6 7" key="1">
    <citation type="submission" date="2019-06" db="EMBL/GenBank/DDBJ databases">
        <title>A chromosome-scale genome assembly of the striped catfish, Pangasianodon hypophthalmus.</title>
        <authorList>
            <person name="Wen M."/>
            <person name="Zahm M."/>
            <person name="Roques C."/>
            <person name="Cabau C."/>
            <person name="Klopp C."/>
            <person name="Donnadieu C."/>
            <person name="Jouanno E."/>
            <person name="Avarre J.-C."/>
            <person name="Campet M."/>
            <person name="Ha T.T.T."/>
            <person name="Dugue R."/>
            <person name="Lampietro C."/>
            <person name="Louis A."/>
            <person name="Herpin A."/>
            <person name="Echchiki A."/>
            <person name="Berthelot C."/>
            <person name="Parey E."/>
            <person name="Roest-Crollius H."/>
            <person name="Braasch I."/>
            <person name="Postlethwait J."/>
            <person name="Bobe J."/>
            <person name="Montfort J."/>
            <person name="Bouchez O."/>
            <person name="Begum T."/>
            <person name="Schartl M."/>
            <person name="Guiguen Y."/>
        </authorList>
    </citation>
    <scope>NUCLEOTIDE SEQUENCE [LARGE SCALE GENOMIC DNA]</scope>
    <source>
        <strain evidence="6 7">Indonesia</strain>
        <tissue evidence="6">Blood</tissue>
    </source>
</reference>
<accession>A0A5N5JID6</accession>
<feature type="transmembrane region" description="Helical" evidence="5">
    <location>
        <begin position="12"/>
        <end position="33"/>
    </location>
</feature>
<name>A0A5N5JID6_PANHP</name>
<gene>
    <name evidence="6" type="ORF">PHYPO_G00248780</name>
</gene>
<feature type="transmembrane region" description="Helical" evidence="5">
    <location>
        <begin position="75"/>
        <end position="100"/>
    </location>
</feature>
<dbReference type="OrthoDB" id="5845060at2759"/>
<comment type="caution">
    <text evidence="6">The sequence shown here is derived from an EMBL/GenBank/DDBJ whole genome shotgun (WGS) entry which is preliminary data.</text>
</comment>
<keyword evidence="2 5" id="KW-0812">Transmembrane</keyword>
<evidence type="ECO:0000313" key="6">
    <source>
        <dbReference type="EMBL" id="KAB5514977.1"/>
    </source>
</evidence>